<evidence type="ECO:0000313" key="1">
    <source>
        <dbReference type="EMBL" id="OOR74216.1"/>
    </source>
</evidence>
<sequence>MKIHFGEFEKRINAGLKNNNLVLELRGIHINLYKVQTKNIAFKVTDSTILEANLWLNKRFIKILQYGFI</sequence>
<evidence type="ECO:0000313" key="2">
    <source>
        <dbReference type="Proteomes" id="UP000190641"/>
    </source>
</evidence>
<dbReference type="EMBL" id="MUAU01000044">
    <property type="protein sequence ID" value="OOR74216.1"/>
    <property type="molecule type" value="Genomic_DNA"/>
</dbReference>
<comment type="caution">
    <text evidence="1">The sequence shown here is derived from an EMBL/GenBank/DDBJ whole genome shotgun (WGS) entry which is preliminary data.</text>
</comment>
<proteinExistence type="predicted"/>
<dbReference type="AlphaFoldDB" id="A0A9X6B8J0"/>
<protein>
    <submittedName>
        <fullName evidence="1">Uncharacterized protein</fullName>
    </submittedName>
</protein>
<reference evidence="1 2" key="1">
    <citation type="submission" date="2017-01" db="EMBL/GenBank/DDBJ databases">
        <title>Bacillus cereus isolates.</title>
        <authorList>
            <person name="Beno S.M."/>
        </authorList>
    </citation>
    <scope>NUCLEOTIDE SEQUENCE [LARGE SCALE GENOMIC DNA]</scope>
    <source>
        <strain evidence="1 2">FSL K6-1030</strain>
    </source>
</reference>
<dbReference type="Proteomes" id="UP000190641">
    <property type="component" value="Unassembled WGS sequence"/>
</dbReference>
<accession>A0A9X6B8J0</accession>
<organism evidence="1 2">
    <name type="scientific">Bacillus cereus</name>
    <dbReference type="NCBI Taxonomy" id="1396"/>
    <lineage>
        <taxon>Bacteria</taxon>
        <taxon>Bacillati</taxon>
        <taxon>Bacillota</taxon>
        <taxon>Bacilli</taxon>
        <taxon>Bacillales</taxon>
        <taxon>Bacillaceae</taxon>
        <taxon>Bacillus</taxon>
        <taxon>Bacillus cereus group</taxon>
    </lineage>
</organism>
<gene>
    <name evidence="1" type="ORF">BLX06_15220</name>
</gene>
<name>A0A9X6B8J0_BACCE</name>